<keyword evidence="4 8" id="KW-1133">Transmembrane helix</keyword>
<keyword evidence="5 8" id="KW-0472">Membrane</keyword>
<evidence type="ECO:0000256" key="5">
    <source>
        <dbReference type="ARBA" id="ARBA00023136"/>
    </source>
</evidence>
<feature type="transmembrane region" description="Helical" evidence="8">
    <location>
        <begin position="130"/>
        <end position="151"/>
    </location>
</feature>
<comment type="caution">
    <text evidence="9">The sequence shown here is derived from an EMBL/GenBank/DDBJ whole genome shotgun (WGS) entry which is preliminary data.</text>
</comment>
<proteinExistence type="inferred from homology"/>
<protein>
    <recommendedName>
        <fullName evidence="6">Complex I assembly factor TIMMDC1, mitochondrial</fullName>
    </recommendedName>
    <alternativeName>
        <fullName evidence="7">Translocase of inner mitochondrial membrane domain-containing protein 1</fullName>
    </alternativeName>
</protein>
<evidence type="ECO:0000256" key="6">
    <source>
        <dbReference type="ARBA" id="ARBA00040778"/>
    </source>
</evidence>
<evidence type="ECO:0000256" key="1">
    <source>
        <dbReference type="ARBA" id="ARBA00004141"/>
    </source>
</evidence>
<feature type="transmembrane region" description="Helical" evidence="8">
    <location>
        <begin position="66"/>
        <end position="86"/>
    </location>
</feature>
<sequence length="268" mass="29739">MIRNALKTTFALNIFGTSDVGSQDLLNRSTQTEKKADIAKIENETGWERVQRMFQVDEFGELSKEVVTVMHVGAMSLFVGALYGGVIHSRVAYMNFIKNNQATAFNDHLEAKKRLQDAVTKSFGKGAWKWAWRLSLFCSTFVGVSTTISVYRGKTGILDYVAAGLVSGSLYKLNSGPRGIIVGGGLGSVLGLMAGSVTLGILSLTGMTMEEARYWQYYWRQERQNYIQKSQAEYCAKEEGGMILYHNEKIGAAGKDLQNLEKRVENSK</sequence>
<dbReference type="PANTHER" id="PTHR13002">
    <property type="entry name" value="C3ORF1 PROTEIN-RELATED"/>
    <property type="match status" value="1"/>
</dbReference>
<dbReference type="AlphaFoldDB" id="A0AA38HT13"/>
<dbReference type="GO" id="GO:0032981">
    <property type="term" value="P:mitochondrial respiratory chain complex I assembly"/>
    <property type="evidence" value="ECO:0007669"/>
    <property type="project" value="InterPro"/>
</dbReference>
<evidence type="ECO:0000256" key="3">
    <source>
        <dbReference type="ARBA" id="ARBA00022692"/>
    </source>
</evidence>
<evidence type="ECO:0000313" key="9">
    <source>
        <dbReference type="EMBL" id="KAJ3642252.1"/>
    </source>
</evidence>
<evidence type="ECO:0000256" key="2">
    <source>
        <dbReference type="ARBA" id="ARBA00008444"/>
    </source>
</evidence>
<dbReference type="Proteomes" id="UP001168821">
    <property type="component" value="Unassembled WGS sequence"/>
</dbReference>
<dbReference type="PANTHER" id="PTHR13002:SF1">
    <property type="entry name" value="COMPLEX I ASSEMBLY FACTOR TIMMDC1, MITOCHONDRIAL"/>
    <property type="match status" value="1"/>
</dbReference>
<keyword evidence="10" id="KW-1185">Reference proteome</keyword>
<evidence type="ECO:0000256" key="7">
    <source>
        <dbReference type="ARBA" id="ARBA00041344"/>
    </source>
</evidence>
<comment type="similarity">
    <text evidence="2">Belongs to the Tim17/Tim22/Tim23 family.</text>
</comment>
<gene>
    <name evidence="9" type="ORF">Zmor_025054</name>
</gene>
<reference evidence="9" key="1">
    <citation type="journal article" date="2023" name="G3 (Bethesda)">
        <title>Whole genome assemblies of Zophobas morio and Tenebrio molitor.</title>
        <authorList>
            <person name="Kaur S."/>
            <person name="Stinson S.A."/>
            <person name="diCenzo G.C."/>
        </authorList>
    </citation>
    <scope>NUCLEOTIDE SEQUENCE</scope>
    <source>
        <strain evidence="9">QUZm001</strain>
    </source>
</reference>
<accession>A0AA38HT13</accession>
<comment type="subcellular location">
    <subcellularLocation>
        <location evidence="1">Membrane</location>
        <topology evidence="1">Multi-pass membrane protein</topology>
    </subcellularLocation>
</comment>
<dbReference type="InterPro" id="IPR055299">
    <property type="entry name" value="TIMMDC1"/>
</dbReference>
<evidence type="ECO:0000313" key="10">
    <source>
        <dbReference type="Proteomes" id="UP001168821"/>
    </source>
</evidence>
<dbReference type="Pfam" id="PF02466">
    <property type="entry name" value="Tim17"/>
    <property type="match status" value="1"/>
</dbReference>
<evidence type="ECO:0000256" key="4">
    <source>
        <dbReference type="ARBA" id="ARBA00022989"/>
    </source>
</evidence>
<organism evidence="9 10">
    <name type="scientific">Zophobas morio</name>
    <dbReference type="NCBI Taxonomy" id="2755281"/>
    <lineage>
        <taxon>Eukaryota</taxon>
        <taxon>Metazoa</taxon>
        <taxon>Ecdysozoa</taxon>
        <taxon>Arthropoda</taxon>
        <taxon>Hexapoda</taxon>
        <taxon>Insecta</taxon>
        <taxon>Pterygota</taxon>
        <taxon>Neoptera</taxon>
        <taxon>Endopterygota</taxon>
        <taxon>Coleoptera</taxon>
        <taxon>Polyphaga</taxon>
        <taxon>Cucujiformia</taxon>
        <taxon>Tenebrionidae</taxon>
        <taxon>Zophobas</taxon>
    </lineage>
</organism>
<name>A0AA38HT13_9CUCU</name>
<dbReference type="GO" id="GO:0005739">
    <property type="term" value="C:mitochondrion"/>
    <property type="evidence" value="ECO:0007669"/>
    <property type="project" value="TreeGrafter"/>
</dbReference>
<keyword evidence="3 8" id="KW-0812">Transmembrane</keyword>
<evidence type="ECO:0000256" key="8">
    <source>
        <dbReference type="SAM" id="Phobius"/>
    </source>
</evidence>
<dbReference type="EMBL" id="JALNTZ010000008">
    <property type="protein sequence ID" value="KAJ3642252.1"/>
    <property type="molecule type" value="Genomic_DNA"/>
</dbReference>
<feature type="transmembrane region" description="Helical" evidence="8">
    <location>
        <begin position="180"/>
        <end position="204"/>
    </location>
</feature>
<dbReference type="GO" id="GO:0016020">
    <property type="term" value="C:membrane"/>
    <property type="evidence" value="ECO:0007669"/>
    <property type="project" value="UniProtKB-SubCell"/>
</dbReference>